<keyword evidence="5" id="KW-1185">Reference proteome</keyword>
<name>A0A4Q1SCT2_9BACT</name>
<keyword evidence="2 4" id="KW-0808">Transferase</keyword>
<evidence type="ECO:0000313" key="5">
    <source>
        <dbReference type="Proteomes" id="UP000290253"/>
    </source>
</evidence>
<dbReference type="PANTHER" id="PTHR10509:SF14">
    <property type="entry name" value="CAFFEOYL-COA O-METHYLTRANSFERASE 3-RELATED"/>
    <property type="match status" value="1"/>
</dbReference>
<dbReference type="PANTHER" id="PTHR10509">
    <property type="entry name" value="O-METHYLTRANSFERASE-RELATED"/>
    <property type="match status" value="1"/>
</dbReference>
<gene>
    <name evidence="4" type="ORF">ESZ00_10315</name>
</gene>
<dbReference type="GO" id="GO:0032259">
    <property type="term" value="P:methylation"/>
    <property type="evidence" value="ECO:0007669"/>
    <property type="project" value="UniProtKB-KW"/>
</dbReference>
<dbReference type="OrthoDB" id="9799672at2"/>
<dbReference type="AlphaFoldDB" id="A0A4Q1SCT2"/>
<dbReference type="RefSeq" id="WP_129208183.1">
    <property type="nucleotide sequence ID" value="NZ_BMGU01000003.1"/>
</dbReference>
<reference evidence="4 5" key="1">
    <citation type="journal article" date="2016" name="Int. J. Syst. Evol. Microbiol.">
        <title>Acidipila dinghuensis sp. nov., an acidobacterium isolated from forest soil.</title>
        <authorList>
            <person name="Jiang Y.W."/>
            <person name="Wang J."/>
            <person name="Chen M.H."/>
            <person name="Lv Y.Y."/>
            <person name="Qiu L.H."/>
        </authorList>
    </citation>
    <scope>NUCLEOTIDE SEQUENCE [LARGE SCALE GENOMIC DNA]</scope>
    <source>
        <strain evidence="4 5">DHOF10</strain>
    </source>
</reference>
<evidence type="ECO:0000256" key="3">
    <source>
        <dbReference type="ARBA" id="ARBA00022691"/>
    </source>
</evidence>
<evidence type="ECO:0000256" key="2">
    <source>
        <dbReference type="ARBA" id="ARBA00022679"/>
    </source>
</evidence>
<organism evidence="4 5">
    <name type="scientific">Silvibacterium dinghuense</name>
    <dbReference type="NCBI Taxonomy" id="1560006"/>
    <lineage>
        <taxon>Bacteria</taxon>
        <taxon>Pseudomonadati</taxon>
        <taxon>Acidobacteriota</taxon>
        <taxon>Terriglobia</taxon>
        <taxon>Terriglobales</taxon>
        <taxon>Acidobacteriaceae</taxon>
        <taxon>Silvibacterium</taxon>
    </lineage>
</organism>
<comment type="caution">
    <text evidence="4">The sequence shown here is derived from an EMBL/GenBank/DDBJ whole genome shotgun (WGS) entry which is preliminary data.</text>
</comment>
<dbReference type="EMBL" id="SDMK01000002">
    <property type="protein sequence ID" value="RXS95014.1"/>
    <property type="molecule type" value="Genomic_DNA"/>
</dbReference>
<evidence type="ECO:0000256" key="1">
    <source>
        <dbReference type="ARBA" id="ARBA00022603"/>
    </source>
</evidence>
<evidence type="ECO:0000313" key="4">
    <source>
        <dbReference type="EMBL" id="RXS95014.1"/>
    </source>
</evidence>
<sequence length="220" mass="23686">MSEKRWAEVDSYLDRLLVGDDAVLEAARAAGLEAGLPDIAVSPSQGKLLYLLARMQKAARILEIGTLAGYSTLWMARALPADGRLITLEADATHAAVARANFKAAGYADRIELKLGRAIETLPKLASEAPFDLVFIDADKASMPEYFQWALTLSRPGAALIFDNVVRDGRVIHAKSSDPNILGVRRLNEMLAAEKRVSATCIQTVGGKGYDGFTLAIVEG</sequence>
<dbReference type="InterPro" id="IPR029063">
    <property type="entry name" value="SAM-dependent_MTases_sf"/>
</dbReference>
<keyword evidence="3" id="KW-0949">S-adenosyl-L-methionine</keyword>
<dbReference type="InterPro" id="IPR050362">
    <property type="entry name" value="Cation-dep_OMT"/>
</dbReference>
<proteinExistence type="predicted"/>
<dbReference type="Pfam" id="PF01596">
    <property type="entry name" value="Methyltransf_3"/>
    <property type="match status" value="1"/>
</dbReference>
<dbReference type="PROSITE" id="PS51682">
    <property type="entry name" value="SAM_OMT_I"/>
    <property type="match status" value="1"/>
</dbReference>
<dbReference type="GO" id="GO:0008757">
    <property type="term" value="F:S-adenosylmethionine-dependent methyltransferase activity"/>
    <property type="evidence" value="ECO:0007669"/>
    <property type="project" value="TreeGrafter"/>
</dbReference>
<dbReference type="Gene3D" id="3.40.50.150">
    <property type="entry name" value="Vaccinia Virus protein VP39"/>
    <property type="match status" value="1"/>
</dbReference>
<accession>A0A4Q1SCT2</accession>
<dbReference type="GO" id="GO:0008171">
    <property type="term" value="F:O-methyltransferase activity"/>
    <property type="evidence" value="ECO:0007669"/>
    <property type="project" value="InterPro"/>
</dbReference>
<dbReference type="InterPro" id="IPR002935">
    <property type="entry name" value="SAM_O-MeTrfase"/>
</dbReference>
<dbReference type="CDD" id="cd02440">
    <property type="entry name" value="AdoMet_MTases"/>
    <property type="match status" value="1"/>
</dbReference>
<dbReference type="Proteomes" id="UP000290253">
    <property type="component" value="Unassembled WGS sequence"/>
</dbReference>
<protein>
    <submittedName>
        <fullName evidence="4">O-methyltransferase</fullName>
    </submittedName>
</protein>
<keyword evidence="1 4" id="KW-0489">Methyltransferase</keyword>
<dbReference type="SUPFAM" id="SSF53335">
    <property type="entry name" value="S-adenosyl-L-methionine-dependent methyltransferases"/>
    <property type="match status" value="1"/>
</dbReference>